<sequence length="199" mass="22474">MSKSYDGYNELVTYLKQRYKKSFLGFLCTYRDVVVASLMSTFTTAGQDHDEICTSRVRRRKVSEYEIKKDHILSDLSDIDEKLRTAKADLTKFISKFADNNKTKSSGGDPISKNSDKNGSSDSVSEISFGDISNFGEIMEETQTGDPNEDAFPSGASPQNTQRKGGGWHQPKPAKLIFAVKKRSIITWDRHRENAEEKR</sequence>
<evidence type="ECO:0000256" key="1">
    <source>
        <dbReference type="SAM" id="MobiDB-lite"/>
    </source>
</evidence>
<protein>
    <submittedName>
        <fullName evidence="2">14854_t:CDS:1</fullName>
    </submittedName>
</protein>
<keyword evidence="3" id="KW-1185">Reference proteome</keyword>
<comment type="caution">
    <text evidence="2">The sequence shown here is derived from an EMBL/GenBank/DDBJ whole genome shotgun (WGS) entry which is preliminary data.</text>
</comment>
<dbReference type="Proteomes" id="UP000789570">
    <property type="component" value="Unassembled WGS sequence"/>
</dbReference>
<dbReference type="EMBL" id="CAJVPQ010003400">
    <property type="protein sequence ID" value="CAG8627008.1"/>
    <property type="molecule type" value="Genomic_DNA"/>
</dbReference>
<name>A0A9N9D8W9_9GLOM</name>
<organism evidence="2 3">
    <name type="scientific">Funneliformis caledonium</name>
    <dbReference type="NCBI Taxonomy" id="1117310"/>
    <lineage>
        <taxon>Eukaryota</taxon>
        <taxon>Fungi</taxon>
        <taxon>Fungi incertae sedis</taxon>
        <taxon>Mucoromycota</taxon>
        <taxon>Glomeromycotina</taxon>
        <taxon>Glomeromycetes</taxon>
        <taxon>Glomerales</taxon>
        <taxon>Glomeraceae</taxon>
        <taxon>Funneliformis</taxon>
    </lineage>
</organism>
<feature type="region of interest" description="Disordered" evidence="1">
    <location>
        <begin position="102"/>
        <end position="126"/>
    </location>
</feature>
<feature type="non-terminal residue" evidence="2">
    <location>
        <position position="1"/>
    </location>
</feature>
<reference evidence="2" key="1">
    <citation type="submission" date="2021-06" db="EMBL/GenBank/DDBJ databases">
        <authorList>
            <person name="Kallberg Y."/>
            <person name="Tangrot J."/>
            <person name="Rosling A."/>
        </authorList>
    </citation>
    <scope>NUCLEOTIDE SEQUENCE</scope>
    <source>
        <strain evidence="2">UK204</strain>
    </source>
</reference>
<proteinExistence type="predicted"/>
<accession>A0A9N9D8W9</accession>
<evidence type="ECO:0000313" key="3">
    <source>
        <dbReference type="Proteomes" id="UP000789570"/>
    </source>
</evidence>
<evidence type="ECO:0000313" key="2">
    <source>
        <dbReference type="EMBL" id="CAG8627008.1"/>
    </source>
</evidence>
<feature type="region of interest" description="Disordered" evidence="1">
    <location>
        <begin position="139"/>
        <end position="174"/>
    </location>
</feature>
<dbReference type="AlphaFoldDB" id="A0A9N9D8W9"/>
<gene>
    <name evidence="2" type="ORF">FCALED_LOCUS9861</name>
</gene>